<dbReference type="Gene3D" id="3.60.15.10">
    <property type="entry name" value="Ribonuclease Z/Hydroxyacylglutathione hydrolase-like"/>
    <property type="match status" value="1"/>
</dbReference>
<keyword evidence="3" id="KW-0378">Hydrolase</keyword>
<reference evidence="6 7" key="1">
    <citation type="submission" date="2024-04" db="EMBL/GenBank/DDBJ databases">
        <title>Draft genome sequence of Pseudophaeobacter arcticus NBRC 116598.</title>
        <authorList>
            <person name="Miyakawa T."/>
            <person name="Kusuya Y."/>
            <person name="Miura T."/>
        </authorList>
    </citation>
    <scope>NUCLEOTIDE SEQUENCE [LARGE SCALE GENOMIC DNA]</scope>
    <source>
        <strain evidence="6 7">SU-CL00105</strain>
    </source>
</reference>
<dbReference type="SMART" id="SM00849">
    <property type="entry name" value="Lactamase_B"/>
    <property type="match status" value="1"/>
</dbReference>
<dbReference type="SUPFAM" id="SSF56281">
    <property type="entry name" value="Metallo-hydrolase/oxidoreductase"/>
    <property type="match status" value="1"/>
</dbReference>
<evidence type="ECO:0000256" key="2">
    <source>
        <dbReference type="ARBA" id="ARBA00022723"/>
    </source>
</evidence>
<comment type="caution">
    <text evidence="6">The sequence shown here is derived from an EMBL/GenBank/DDBJ whole genome shotgun (WGS) entry which is preliminary data.</text>
</comment>
<keyword evidence="4" id="KW-0862">Zinc</keyword>
<dbReference type="Pfam" id="PF00753">
    <property type="entry name" value="Lactamase_B"/>
    <property type="match status" value="1"/>
</dbReference>
<protein>
    <submittedName>
        <fullName evidence="6">MBL fold metallo-hydrolase</fullName>
    </submittedName>
</protein>
<dbReference type="InterPro" id="IPR001279">
    <property type="entry name" value="Metallo-B-lactamas"/>
</dbReference>
<dbReference type="CDD" id="cd07720">
    <property type="entry name" value="OPHC2-like_MBL-fold"/>
    <property type="match status" value="1"/>
</dbReference>
<sequence length="272" mass="29497">MQVTTLSDGHLTLPRSLLFASLDPEAVDQILQARGIAAGPMHPPLNVTLLRHAGRLVLFDAGSGPGFQNTAGQLTAALDAAGVTPDEISHVVFTHCHPDHLWGVLDDFDDPLFPNAQYLMGEAEWAYWFDPNTASTISGDRASMAVGALRRLEVMEERLSRFGDGQEILPGVAAHASHGHTPGHMSFELRDGQQSLLIGGDAIGNHHVSFVQPEWAIGTDQDANLAAKTRLRLLDMLSHDQMQLIGYHLPKGGIGRVEKAPTGYRFISSFEE</sequence>
<evidence type="ECO:0000256" key="4">
    <source>
        <dbReference type="ARBA" id="ARBA00022833"/>
    </source>
</evidence>
<dbReference type="EMBL" id="BAABWU010000008">
    <property type="protein sequence ID" value="GAA6196973.1"/>
    <property type="molecule type" value="Genomic_DNA"/>
</dbReference>
<keyword evidence="2" id="KW-0479">Metal-binding</keyword>
<dbReference type="RefSeq" id="WP_353400390.1">
    <property type="nucleotide sequence ID" value="NZ_BAABWU010000008.1"/>
</dbReference>
<dbReference type="InterPro" id="IPR036866">
    <property type="entry name" value="RibonucZ/Hydroxyglut_hydro"/>
</dbReference>
<dbReference type="InterPro" id="IPR051013">
    <property type="entry name" value="MBL_superfamily_lactonases"/>
</dbReference>
<evidence type="ECO:0000313" key="7">
    <source>
        <dbReference type="Proteomes" id="UP001441944"/>
    </source>
</evidence>
<name>A0ABQ0AMA8_9RHOB</name>
<dbReference type="PANTHER" id="PTHR42978">
    <property type="entry name" value="QUORUM-QUENCHING LACTONASE YTNP-RELATED-RELATED"/>
    <property type="match status" value="1"/>
</dbReference>
<organism evidence="6 7">
    <name type="scientific">Pseudophaeobacter arcticus</name>
    <dbReference type="NCBI Taxonomy" id="385492"/>
    <lineage>
        <taxon>Bacteria</taxon>
        <taxon>Pseudomonadati</taxon>
        <taxon>Pseudomonadota</taxon>
        <taxon>Alphaproteobacteria</taxon>
        <taxon>Rhodobacterales</taxon>
        <taxon>Paracoccaceae</taxon>
        <taxon>Pseudophaeobacter</taxon>
    </lineage>
</organism>
<dbReference type="Proteomes" id="UP001441944">
    <property type="component" value="Unassembled WGS sequence"/>
</dbReference>
<evidence type="ECO:0000313" key="6">
    <source>
        <dbReference type="EMBL" id="GAA6196973.1"/>
    </source>
</evidence>
<proteinExistence type="inferred from homology"/>
<evidence type="ECO:0000259" key="5">
    <source>
        <dbReference type="SMART" id="SM00849"/>
    </source>
</evidence>
<feature type="domain" description="Metallo-beta-lactamase" evidence="5">
    <location>
        <begin position="44"/>
        <end position="248"/>
    </location>
</feature>
<gene>
    <name evidence="6" type="ORF">NBRC116598_24170</name>
</gene>
<accession>A0ABQ0AMA8</accession>
<keyword evidence="7" id="KW-1185">Reference proteome</keyword>
<evidence type="ECO:0000256" key="1">
    <source>
        <dbReference type="ARBA" id="ARBA00007749"/>
    </source>
</evidence>
<comment type="similarity">
    <text evidence="1">Belongs to the metallo-beta-lactamase superfamily.</text>
</comment>
<evidence type="ECO:0000256" key="3">
    <source>
        <dbReference type="ARBA" id="ARBA00022801"/>
    </source>
</evidence>
<dbReference type="PANTHER" id="PTHR42978:SF6">
    <property type="entry name" value="QUORUM-QUENCHING LACTONASE YTNP-RELATED"/>
    <property type="match status" value="1"/>
</dbReference>